<name>A0A2P2P9C2_RHIMU</name>
<evidence type="ECO:0000313" key="1">
    <source>
        <dbReference type="EMBL" id="MBX51322.1"/>
    </source>
</evidence>
<sequence length="35" mass="3900">MLLPLEAVPRGQKAYSLLANIKAIYTSPSYLSNYL</sequence>
<reference evidence="1" key="1">
    <citation type="submission" date="2018-02" db="EMBL/GenBank/DDBJ databases">
        <title>Rhizophora mucronata_Transcriptome.</title>
        <authorList>
            <person name="Meera S.P."/>
            <person name="Sreeshan A."/>
            <person name="Augustine A."/>
        </authorList>
    </citation>
    <scope>NUCLEOTIDE SEQUENCE</scope>
    <source>
        <tissue evidence="1">Leaf</tissue>
    </source>
</reference>
<protein>
    <submittedName>
        <fullName evidence="1">Uncharacterized protein</fullName>
    </submittedName>
</protein>
<proteinExistence type="predicted"/>
<accession>A0A2P2P9C2</accession>
<organism evidence="1">
    <name type="scientific">Rhizophora mucronata</name>
    <name type="common">Asiatic mangrove</name>
    <dbReference type="NCBI Taxonomy" id="61149"/>
    <lineage>
        <taxon>Eukaryota</taxon>
        <taxon>Viridiplantae</taxon>
        <taxon>Streptophyta</taxon>
        <taxon>Embryophyta</taxon>
        <taxon>Tracheophyta</taxon>
        <taxon>Spermatophyta</taxon>
        <taxon>Magnoliopsida</taxon>
        <taxon>eudicotyledons</taxon>
        <taxon>Gunneridae</taxon>
        <taxon>Pentapetalae</taxon>
        <taxon>rosids</taxon>
        <taxon>fabids</taxon>
        <taxon>Malpighiales</taxon>
        <taxon>Rhizophoraceae</taxon>
        <taxon>Rhizophora</taxon>
    </lineage>
</organism>
<dbReference type="AlphaFoldDB" id="A0A2P2P9C2"/>
<dbReference type="EMBL" id="GGEC01070838">
    <property type="protein sequence ID" value="MBX51322.1"/>
    <property type="molecule type" value="Transcribed_RNA"/>
</dbReference>